<dbReference type="PRINTS" id="PR00080">
    <property type="entry name" value="SDRFAMILY"/>
</dbReference>
<dbReference type="eggNOG" id="COG0300">
    <property type="taxonomic scope" value="Bacteria"/>
</dbReference>
<reference evidence="4 5" key="1">
    <citation type="journal article" date="2008" name="PLoS ONE">
        <title>Genetic basis of virulence attenuation revealed by comparative genomic analysis of Mycobacterium tuberculosis strain H37Ra versus H37Rv.</title>
        <authorList>
            <person name="Zheng H."/>
            <person name="Lu L."/>
            <person name="Wang B."/>
            <person name="Pu S."/>
            <person name="Zhang X."/>
            <person name="Zhu G."/>
            <person name="Shi W."/>
            <person name="Zhang L."/>
            <person name="Wang H."/>
            <person name="Wang S."/>
            <person name="Zhao G."/>
            <person name="Zhang Y."/>
        </authorList>
    </citation>
    <scope>NUCLEOTIDE SEQUENCE [LARGE SCALE GENOMIC DNA]</scope>
    <source>
        <strain evidence="5">ATCC 25177 / H37Ra</strain>
    </source>
</reference>
<evidence type="ECO:0000313" key="5">
    <source>
        <dbReference type="Proteomes" id="UP000001988"/>
    </source>
</evidence>
<keyword evidence="2" id="KW-0560">Oxidoreductase</keyword>
<name>A5TZS7_MYCTA</name>
<dbReference type="InterPro" id="IPR002347">
    <property type="entry name" value="SDR_fam"/>
</dbReference>
<evidence type="ECO:0000256" key="3">
    <source>
        <dbReference type="RuleBase" id="RU000363"/>
    </source>
</evidence>
<organism evidence="4 5">
    <name type="scientific">Mycobacterium tuberculosis (strain ATCC 25177 / H37Ra)</name>
    <dbReference type="NCBI Taxonomy" id="419947"/>
    <lineage>
        <taxon>Bacteria</taxon>
        <taxon>Bacillati</taxon>
        <taxon>Actinomycetota</taxon>
        <taxon>Actinomycetes</taxon>
        <taxon>Mycobacteriales</taxon>
        <taxon>Mycobacteriaceae</taxon>
        <taxon>Mycobacterium</taxon>
        <taxon>Mycobacterium tuberculosis complex</taxon>
    </lineage>
</organism>
<comment type="similarity">
    <text evidence="1 3">Belongs to the short-chain dehydrogenases/reductases (SDR) family.</text>
</comment>
<accession>A5TZS7</accession>
<dbReference type="HOGENOM" id="CLU_010194_2_1_11"/>
<dbReference type="PANTHER" id="PTHR44196:SF1">
    <property type="entry name" value="DEHYDROGENASE_REDUCTASE SDR FAMILY MEMBER 7B"/>
    <property type="match status" value="1"/>
</dbReference>
<proteinExistence type="inferred from homology"/>
<dbReference type="Gene3D" id="3.40.50.720">
    <property type="entry name" value="NAD(P)-binding Rossmann-like Domain"/>
    <property type="match status" value="1"/>
</dbReference>
<dbReference type="GO" id="GO:0016491">
    <property type="term" value="F:oxidoreductase activity"/>
    <property type="evidence" value="ECO:0007669"/>
    <property type="project" value="UniProtKB-KW"/>
</dbReference>
<dbReference type="NCBIfam" id="NF004521">
    <property type="entry name" value="PRK05866.1"/>
    <property type="match status" value="1"/>
</dbReference>
<dbReference type="PRINTS" id="PR00081">
    <property type="entry name" value="GDHRDH"/>
</dbReference>
<dbReference type="EMBL" id="CP000611">
    <property type="protein sequence ID" value="ABQ72277.1"/>
    <property type="molecule type" value="Genomic_DNA"/>
</dbReference>
<keyword evidence="5" id="KW-1185">Reference proteome</keyword>
<dbReference type="AlphaFoldDB" id="A5TZS7"/>
<dbReference type="InterPro" id="IPR036291">
    <property type="entry name" value="NAD(P)-bd_dom_sf"/>
</dbReference>
<dbReference type="PANTHER" id="PTHR44196">
    <property type="entry name" value="DEHYDROGENASE/REDUCTASE SDR FAMILY MEMBER 7B"/>
    <property type="match status" value="1"/>
</dbReference>
<dbReference type="KEGG" id="mra:MRA_0554"/>
<evidence type="ECO:0000313" key="4">
    <source>
        <dbReference type="EMBL" id="ABQ72277.1"/>
    </source>
</evidence>
<dbReference type="Proteomes" id="UP000001988">
    <property type="component" value="Chromosome"/>
</dbReference>
<evidence type="ECO:0000256" key="2">
    <source>
        <dbReference type="ARBA" id="ARBA00023002"/>
    </source>
</evidence>
<dbReference type="SUPFAM" id="SSF51735">
    <property type="entry name" value="NAD(P)-binding Rossmann-fold domains"/>
    <property type="match status" value="1"/>
</dbReference>
<sequence length="335" mass="36224">MEPVSALFLTRPFAEAVVAEQKPDEWDTTVTTGSAKLDSPAVSKRPLRWLTEQITLAGMRPPISPQLLINRPAMQPVDLTGKRILLTGASSGIGAAATKQFGLHRAVVVAVARRKDLLDAVADRITGDGGTAMSLPCDLSDMEAIDALVEDVEKRIGGIDILINNAGRSIRRPLAESLERWHDVERTMVLNYYAPLRLIRGLAPGMLERGDGHIINVATWGVLSEASPLFSVYNASKAALSAVSRIIETEWGSQGVHSTTLYYPLVATPMIAPTKAYDGLPALTAAEAAEWMVTAARTRPVRIAPRVAVAVNALDSIGPRWVNALMQRRNEQLNP</sequence>
<dbReference type="CDD" id="cd05233">
    <property type="entry name" value="SDR_c"/>
    <property type="match status" value="1"/>
</dbReference>
<protein>
    <submittedName>
        <fullName evidence="4">Oxidoreductase</fullName>
    </submittedName>
</protein>
<evidence type="ECO:0000256" key="1">
    <source>
        <dbReference type="ARBA" id="ARBA00006484"/>
    </source>
</evidence>
<gene>
    <name evidence="4" type="ordered locus">MRA_0554</name>
</gene>
<dbReference type="GO" id="GO:0016020">
    <property type="term" value="C:membrane"/>
    <property type="evidence" value="ECO:0007669"/>
    <property type="project" value="TreeGrafter"/>
</dbReference>
<dbReference type="Pfam" id="PF00106">
    <property type="entry name" value="adh_short"/>
    <property type="match status" value="1"/>
</dbReference>